<comment type="caution">
    <text evidence="1">The sequence shown here is derived from an EMBL/GenBank/DDBJ whole genome shotgun (WGS) entry which is preliminary data.</text>
</comment>
<organism evidence="1 2">
    <name type="scientific">Blautia hydrogenotrophica (strain DSM 10507 / JCM 14656 / S5a33)</name>
    <name type="common">Ruminococcus hydrogenotrophicus</name>
    <dbReference type="NCBI Taxonomy" id="476272"/>
    <lineage>
        <taxon>Bacteria</taxon>
        <taxon>Bacillati</taxon>
        <taxon>Bacillota</taxon>
        <taxon>Clostridia</taxon>
        <taxon>Lachnospirales</taxon>
        <taxon>Lachnospiraceae</taxon>
        <taxon>Blautia</taxon>
    </lineage>
</organism>
<sequence length="41" mass="4824">MCAAKMEGMGELKWACPLCSNRKDLVTLMRERFLLLWVFCE</sequence>
<dbReference type="PATRIC" id="fig|476272.21.peg.580"/>
<gene>
    <name evidence="1" type="ORF">RUMHYD_03892</name>
</gene>
<protein>
    <submittedName>
        <fullName evidence="1">Uncharacterized protein</fullName>
    </submittedName>
</protein>
<dbReference type="Proteomes" id="UP000003100">
    <property type="component" value="Unassembled WGS sequence"/>
</dbReference>
<proteinExistence type="predicted"/>
<evidence type="ECO:0000313" key="2">
    <source>
        <dbReference type="Proteomes" id="UP000003100"/>
    </source>
</evidence>
<dbReference type="HOGENOM" id="CLU_3266453_0_0_9"/>
<dbReference type="AlphaFoldDB" id="C0CSM5"/>
<evidence type="ECO:0000313" key="1">
    <source>
        <dbReference type="EMBL" id="EEG47252.1"/>
    </source>
</evidence>
<name>C0CSM5_BLAHS</name>
<reference evidence="1 2" key="2">
    <citation type="submission" date="2009-02" db="EMBL/GenBank/DDBJ databases">
        <title>Draft genome sequence of Blautia hydrogenotrophica DSM 10507 (Ruminococcus hydrogenotrophicus DSM 10507).</title>
        <authorList>
            <person name="Sudarsanam P."/>
            <person name="Ley R."/>
            <person name="Guruge J."/>
            <person name="Turnbaugh P.J."/>
            <person name="Mahowald M."/>
            <person name="Liep D."/>
            <person name="Gordon J."/>
        </authorList>
    </citation>
    <scope>NUCLEOTIDE SEQUENCE [LARGE SCALE GENOMIC DNA]</scope>
    <source>
        <strain evidence="2">DSM 10507 / JCM 14656 / S5a33</strain>
    </source>
</reference>
<keyword evidence="2" id="KW-1185">Reference proteome</keyword>
<reference evidence="1 2" key="1">
    <citation type="submission" date="2009-01" db="EMBL/GenBank/DDBJ databases">
        <authorList>
            <person name="Fulton L."/>
            <person name="Clifton S."/>
            <person name="Fulton B."/>
            <person name="Xu J."/>
            <person name="Minx P."/>
            <person name="Pepin K.H."/>
            <person name="Johnson M."/>
            <person name="Bhonagiri V."/>
            <person name="Nash W.E."/>
            <person name="Mardis E.R."/>
            <person name="Wilson R.K."/>
        </authorList>
    </citation>
    <scope>NUCLEOTIDE SEQUENCE [LARGE SCALE GENOMIC DNA]</scope>
    <source>
        <strain evidence="2">DSM 10507 / JCM 14656 / S5a33</strain>
    </source>
</reference>
<dbReference type="EMBL" id="ACBZ01000211">
    <property type="protein sequence ID" value="EEG47252.1"/>
    <property type="molecule type" value="Genomic_DNA"/>
</dbReference>
<accession>C0CSM5</accession>